<keyword evidence="1" id="KW-0969">Cilium</keyword>
<reference evidence="1 2" key="1">
    <citation type="journal article" date="2015" name="Genome Announc.">
        <title>Complete Genome Sequence of Bartonella ancashensis Strain 20.00, Isolated from the Blood of a Patient with Verruga Peruana.</title>
        <authorList>
            <person name="Hang J."/>
            <person name="Mullins K.E."/>
            <person name="Clifford R.J."/>
            <person name="Onmus-Leone F."/>
            <person name="Yang Y."/>
            <person name="Jiang J."/>
            <person name="Leguia M."/>
            <person name="Kasper M.R."/>
            <person name="Maguina C."/>
            <person name="Lesho E.P."/>
            <person name="Jarman R.G."/>
            <person name="Richards A.L."/>
            <person name="Blazes D."/>
        </authorList>
    </citation>
    <scope>NUCLEOTIDE SEQUENCE [LARGE SCALE GENOMIC DNA]</scope>
    <source>
        <strain evidence="1 2">20.00</strain>
    </source>
</reference>
<keyword evidence="2" id="KW-1185">Reference proteome</keyword>
<dbReference type="PATRIC" id="fig|1318743.3.peg.164"/>
<organism evidence="1 2">
    <name type="scientific">Bartonella ancashensis</name>
    <dbReference type="NCBI Taxonomy" id="1318743"/>
    <lineage>
        <taxon>Bacteria</taxon>
        <taxon>Pseudomonadati</taxon>
        <taxon>Pseudomonadota</taxon>
        <taxon>Alphaproteobacteria</taxon>
        <taxon>Hyphomicrobiales</taxon>
        <taxon>Bartonellaceae</taxon>
        <taxon>Bartonella</taxon>
    </lineage>
</organism>
<dbReference type="EMBL" id="CP010401">
    <property type="protein sequence ID" value="ALE02973.1"/>
    <property type="molecule type" value="Genomic_DNA"/>
</dbReference>
<dbReference type="OrthoDB" id="7824597at2"/>
<dbReference type="Gene3D" id="1.10.3700.10">
    <property type="entry name" value="AGR C 984p-like"/>
    <property type="match status" value="1"/>
</dbReference>
<sequence length="266" mass="30096">MIGTYVSYRSTIDNMKKTLDRLLKEPQVKRETDYYVQNIASARSMDDFFADDKLYRYAMKAYGLEEMIYAKGMMRKVLSDPLYALQLTDKRYQQFAEAFNFNLHGEKTTLQNSAQSATVNKYMQQTLEVQVGQDNEGTRLALYFTRTIGGMANEGLISEKNWAYQILGDKALSAVVFTALGIPENVRSSKIEAQKSLLESRMSVQDLKDPKKLEQFIARFSALYDAQNQAEINPALMILQSSNSVSGISFSNDTIMALQSLKRGGL</sequence>
<dbReference type="Pfam" id="PF06748">
    <property type="entry name" value="DUF1217"/>
    <property type="match status" value="1"/>
</dbReference>
<keyword evidence="1" id="KW-0282">Flagellum</keyword>
<dbReference type="InterPro" id="IPR010626">
    <property type="entry name" value="DUF1217"/>
</dbReference>
<keyword evidence="1" id="KW-0966">Cell projection</keyword>
<evidence type="ECO:0000313" key="1">
    <source>
        <dbReference type="EMBL" id="ALE02973.1"/>
    </source>
</evidence>
<name>A0A0M5KSA8_9HYPH</name>
<dbReference type="Proteomes" id="UP000057213">
    <property type="component" value="Chromosome"/>
</dbReference>
<evidence type="ECO:0000313" key="2">
    <source>
        <dbReference type="Proteomes" id="UP000057213"/>
    </source>
</evidence>
<gene>
    <name evidence="1" type="ORF">PU02_0159</name>
</gene>
<dbReference type="STRING" id="1318743.PU02_0159"/>
<accession>A0A0M5KSA8</accession>
<dbReference type="RefSeq" id="WP_053943658.1">
    <property type="nucleotide sequence ID" value="NZ_CP010401.1"/>
</dbReference>
<dbReference type="KEGG" id="banc:PU02_0159"/>
<dbReference type="SUPFAM" id="SSF158837">
    <property type="entry name" value="AGR C 984p-like"/>
    <property type="match status" value="1"/>
</dbReference>
<protein>
    <submittedName>
        <fullName evidence="1">Flagellar basal-body rod protein FlgF</fullName>
    </submittedName>
</protein>
<dbReference type="InterPro" id="IPR023157">
    <property type="entry name" value="AGR-C-984p-like_sf"/>
</dbReference>
<dbReference type="AlphaFoldDB" id="A0A0M5KSA8"/>
<proteinExistence type="predicted"/>